<sequence>MATDLIEGGFSSVALLFHVDFRDWESLCTIMAATDKTSWMCMLTQVALLVRSFMPLHSGALVNMSIGCCLYCFSLSLAIIYKAIYLQGPLIVPLKTLTIKPRCGLLLSFEHIAMKPMRTVHLA</sequence>
<evidence type="ECO:0000313" key="2">
    <source>
        <dbReference type="Proteomes" id="UP000887569"/>
    </source>
</evidence>
<organism evidence="2 3">
    <name type="scientific">Parascaris univalens</name>
    <name type="common">Nematode worm</name>
    <dbReference type="NCBI Taxonomy" id="6257"/>
    <lineage>
        <taxon>Eukaryota</taxon>
        <taxon>Metazoa</taxon>
        <taxon>Ecdysozoa</taxon>
        <taxon>Nematoda</taxon>
        <taxon>Chromadorea</taxon>
        <taxon>Rhabditida</taxon>
        <taxon>Spirurina</taxon>
        <taxon>Ascaridomorpha</taxon>
        <taxon>Ascaridoidea</taxon>
        <taxon>Ascarididae</taxon>
        <taxon>Parascaris</taxon>
    </lineage>
</organism>
<evidence type="ECO:0000256" key="1">
    <source>
        <dbReference type="SAM" id="Phobius"/>
    </source>
</evidence>
<feature type="transmembrane region" description="Helical" evidence="1">
    <location>
        <begin position="60"/>
        <end position="81"/>
    </location>
</feature>
<reference evidence="3" key="1">
    <citation type="submission" date="2022-11" db="UniProtKB">
        <authorList>
            <consortium name="WormBaseParasite"/>
        </authorList>
    </citation>
    <scope>IDENTIFICATION</scope>
</reference>
<protein>
    <submittedName>
        <fullName evidence="3">Uncharacterized protein</fullName>
    </submittedName>
</protein>
<evidence type="ECO:0000313" key="3">
    <source>
        <dbReference type="WBParaSite" id="PgR002_g063_t01"/>
    </source>
</evidence>
<proteinExistence type="predicted"/>
<accession>A0A915A6E5</accession>
<dbReference type="WBParaSite" id="PgR002_g063_t01">
    <property type="protein sequence ID" value="PgR002_g063_t01"/>
    <property type="gene ID" value="PgR002_g063"/>
</dbReference>
<dbReference type="AlphaFoldDB" id="A0A915A6E5"/>
<keyword evidence="1" id="KW-0472">Membrane</keyword>
<dbReference type="Proteomes" id="UP000887569">
    <property type="component" value="Unplaced"/>
</dbReference>
<keyword evidence="2" id="KW-1185">Reference proteome</keyword>
<name>A0A915A6E5_PARUN</name>
<keyword evidence="1" id="KW-1133">Transmembrane helix</keyword>
<keyword evidence="1" id="KW-0812">Transmembrane</keyword>